<name>A0C555_PARTE</name>
<feature type="region of interest" description="Disordered" evidence="8">
    <location>
        <begin position="877"/>
        <end position="900"/>
    </location>
</feature>
<evidence type="ECO:0000259" key="10">
    <source>
        <dbReference type="Pfam" id="PF11923"/>
    </source>
</evidence>
<dbReference type="GO" id="GO:1990116">
    <property type="term" value="P:ribosome-associated ubiquitin-dependent protein catabolic process"/>
    <property type="evidence" value="ECO:0000318"/>
    <property type="project" value="GO_Central"/>
</dbReference>
<dbReference type="OrthoDB" id="207084at2759"/>
<evidence type="ECO:0000313" key="12">
    <source>
        <dbReference type="Proteomes" id="UP000000600"/>
    </source>
</evidence>
<dbReference type="Pfam" id="PF05833">
    <property type="entry name" value="NFACT_N"/>
    <property type="match status" value="1"/>
</dbReference>
<dbReference type="FunCoup" id="A0C555">
    <property type="interactions" value="881"/>
</dbReference>
<evidence type="ECO:0000256" key="8">
    <source>
        <dbReference type="SAM" id="MobiDB-lite"/>
    </source>
</evidence>
<dbReference type="Pfam" id="PF05670">
    <property type="entry name" value="NFACT-R_1"/>
    <property type="match status" value="1"/>
</dbReference>
<reference evidence="11 12" key="1">
    <citation type="journal article" date="2006" name="Nature">
        <title>Global trends of whole-genome duplications revealed by the ciliate Paramecium tetraurelia.</title>
        <authorList>
            <consortium name="Genoscope"/>
            <person name="Aury J.-M."/>
            <person name="Jaillon O."/>
            <person name="Duret L."/>
            <person name="Noel B."/>
            <person name="Jubin C."/>
            <person name="Porcel B.M."/>
            <person name="Segurens B."/>
            <person name="Daubin V."/>
            <person name="Anthouard V."/>
            <person name="Aiach N."/>
            <person name="Arnaiz O."/>
            <person name="Billaut A."/>
            <person name="Beisson J."/>
            <person name="Blanc I."/>
            <person name="Bouhouche K."/>
            <person name="Camara F."/>
            <person name="Duharcourt S."/>
            <person name="Guigo R."/>
            <person name="Gogendeau D."/>
            <person name="Katinka M."/>
            <person name="Keller A.-M."/>
            <person name="Kissmehl R."/>
            <person name="Klotz C."/>
            <person name="Koll F."/>
            <person name="Le Moue A."/>
            <person name="Lepere C."/>
            <person name="Malinsky S."/>
            <person name="Nowacki M."/>
            <person name="Nowak J.K."/>
            <person name="Plattner H."/>
            <person name="Poulain J."/>
            <person name="Ruiz F."/>
            <person name="Serrano V."/>
            <person name="Zagulski M."/>
            <person name="Dessen P."/>
            <person name="Betermier M."/>
            <person name="Weissenbach J."/>
            <person name="Scarpelli C."/>
            <person name="Schachter V."/>
            <person name="Sperling L."/>
            <person name="Meyer E."/>
            <person name="Cohen J."/>
            <person name="Wincker P."/>
        </authorList>
    </citation>
    <scope>NUCLEOTIDE SEQUENCE [LARGE SCALE GENOMIC DNA]</scope>
    <source>
        <strain evidence="11 12">Stock d4-2</strain>
    </source>
</reference>
<dbReference type="FunFam" id="2.30.310.10:FF:000001">
    <property type="entry name" value="Nuclear export mediator factor Nemf"/>
    <property type="match status" value="1"/>
</dbReference>
<dbReference type="GO" id="GO:0000049">
    <property type="term" value="F:tRNA binding"/>
    <property type="evidence" value="ECO:0000318"/>
    <property type="project" value="GO_Central"/>
</dbReference>
<dbReference type="InParanoid" id="A0C555"/>
<dbReference type="Pfam" id="PF11923">
    <property type="entry name" value="NFACT-C"/>
    <property type="match status" value="1"/>
</dbReference>
<dbReference type="RefSeq" id="XP_001433319.1">
    <property type="nucleotide sequence ID" value="XM_001433282.1"/>
</dbReference>
<gene>
    <name evidence="11" type="ORF">GSPATT00006421001</name>
</gene>
<feature type="coiled-coil region" evidence="7">
    <location>
        <begin position="437"/>
        <end position="475"/>
    </location>
</feature>
<feature type="compositionally biased region" description="Basic and acidic residues" evidence="8">
    <location>
        <begin position="923"/>
        <end position="937"/>
    </location>
</feature>
<dbReference type="PANTHER" id="PTHR15239:SF6">
    <property type="entry name" value="RIBOSOME QUALITY CONTROL COMPLEX SUBUNIT NEMF"/>
    <property type="match status" value="1"/>
</dbReference>
<dbReference type="STRING" id="5888.A0C555"/>
<feature type="region of interest" description="Disordered" evidence="8">
    <location>
        <begin position="704"/>
        <end position="852"/>
    </location>
</feature>
<dbReference type="Gene3D" id="2.30.310.10">
    <property type="entry name" value="ibrinogen binding protein from staphylococcus aureus domain"/>
    <property type="match status" value="1"/>
</dbReference>
<evidence type="ECO:0000256" key="2">
    <source>
        <dbReference type="ARBA" id="ARBA00004496"/>
    </source>
</evidence>
<comment type="subcellular location">
    <subcellularLocation>
        <location evidence="2">Cytoplasm</location>
    </subcellularLocation>
    <subcellularLocation>
        <location evidence="1">Nucleus</location>
    </subcellularLocation>
</comment>
<dbReference type="Proteomes" id="UP000000600">
    <property type="component" value="Unassembled WGS sequence"/>
</dbReference>
<evidence type="ECO:0000259" key="9">
    <source>
        <dbReference type="Pfam" id="PF05670"/>
    </source>
</evidence>
<feature type="domain" description="NFACT protein C-terminal" evidence="10">
    <location>
        <begin position="958"/>
        <end position="1046"/>
    </location>
</feature>
<dbReference type="InterPro" id="IPR008532">
    <property type="entry name" value="NFACT_RNA-bd"/>
</dbReference>
<keyword evidence="5 7" id="KW-0175">Coiled coil</keyword>
<dbReference type="GO" id="GO:0005737">
    <property type="term" value="C:cytoplasm"/>
    <property type="evidence" value="ECO:0007669"/>
    <property type="project" value="UniProtKB-SubCell"/>
</dbReference>
<feature type="compositionally biased region" description="Basic residues" evidence="8">
    <location>
        <begin position="784"/>
        <end position="794"/>
    </location>
</feature>
<proteinExistence type="inferred from homology"/>
<dbReference type="AlphaFoldDB" id="A0C555"/>
<evidence type="ECO:0000256" key="1">
    <source>
        <dbReference type="ARBA" id="ARBA00004123"/>
    </source>
</evidence>
<organism evidence="11 12">
    <name type="scientific">Paramecium tetraurelia</name>
    <dbReference type="NCBI Taxonomy" id="5888"/>
    <lineage>
        <taxon>Eukaryota</taxon>
        <taxon>Sar</taxon>
        <taxon>Alveolata</taxon>
        <taxon>Ciliophora</taxon>
        <taxon>Intramacronucleata</taxon>
        <taxon>Oligohymenophorea</taxon>
        <taxon>Peniculida</taxon>
        <taxon>Parameciidae</taxon>
        <taxon>Paramecium</taxon>
    </lineage>
</organism>
<feature type="compositionally biased region" description="Basic and acidic residues" evidence="8">
    <location>
        <begin position="705"/>
        <end position="716"/>
    </location>
</feature>
<dbReference type="GO" id="GO:0043023">
    <property type="term" value="F:ribosomal large subunit binding"/>
    <property type="evidence" value="ECO:0000318"/>
    <property type="project" value="GO_Central"/>
</dbReference>
<evidence type="ECO:0000256" key="5">
    <source>
        <dbReference type="ARBA" id="ARBA00023054"/>
    </source>
</evidence>
<feature type="compositionally biased region" description="Acidic residues" evidence="8">
    <location>
        <begin position="634"/>
        <end position="645"/>
    </location>
</feature>
<keyword evidence="4" id="KW-0963">Cytoplasm</keyword>
<dbReference type="PANTHER" id="PTHR15239">
    <property type="entry name" value="NUCLEAR EXPORT MEDIATOR FACTOR NEMF"/>
    <property type="match status" value="1"/>
</dbReference>
<evidence type="ECO:0000256" key="4">
    <source>
        <dbReference type="ARBA" id="ARBA00022490"/>
    </source>
</evidence>
<feature type="compositionally biased region" description="Basic and acidic residues" evidence="8">
    <location>
        <begin position="624"/>
        <end position="633"/>
    </location>
</feature>
<dbReference type="InterPro" id="IPR021846">
    <property type="entry name" value="NFACT-C"/>
</dbReference>
<evidence type="ECO:0000313" key="11">
    <source>
        <dbReference type="EMBL" id="CAK65922.1"/>
    </source>
</evidence>
<keyword evidence="6" id="KW-0539">Nucleus</keyword>
<feature type="region of interest" description="Disordered" evidence="8">
    <location>
        <begin position="624"/>
        <end position="673"/>
    </location>
</feature>
<dbReference type="InterPro" id="IPR051608">
    <property type="entry name" value="RQC_Subunit_NEMF"/>
</dbReference>
<feature type="compositionally biased region" description="Basic and acidic residues" evidence="8">
    <location>
        <begin position="758"/>
        <end position="773"/>
    </location>
</feature>
<evidence type="ECO:0000256" key="3">
    <source>
        <dbReference type="ARBA" id="ARBA00008318"/>
    </source>
</evidence>
<dbReference type="HOGENOM" id="CLU_003612_1_0_1"/>
<dbReference type="eggNOG" id="KOG2030">
    <property type="taxonomic scope" value="Eukaryota"/>
</dbReference>
<keyword evidence="12" id="KW-1185">Reference proteome</keyword>
<feature type="region of interest" description="Disordered" evidence="8">
    <location>
        <begin position="913"/>
        <end position="955"/>
    </location>
</feature>
<dbReference type="GO" id="GO:0005634">
    <property type="term" value="C:nucleus"/>
    <property type="evidence" value="ECO:0007669"/>
    <property type="project" value="UniProtKB-SubCell"/>
</dbReference>
<feature type="compositionally biased region" description="Low complexity" evidence="8">
    <location>
        <begin position="717"/>
        <end position="757"/>
    </location>
</feature>
<feature type="domain" description="NFACT RNA-binding" evidence="9">
    <location>
        <begin position="483"/>
        <end position="593"/>
    </location>
</feature>
<evidence type="ECO:0000256" key="6">
    <source>
        <dbReference type="ARBA" id="ARBA00023242"/>
    </source>
</evidence>
<accession>A0C555</accession>
<comment type="similarity">
    <text evidence="3">Belongs to the NEMF family.</text>
</comment>
<evidence type="ECO:0000256" key="7">
    <source>
        <dbReference type="SAM" id="Coils"/>
    </source>
</evidence>
<sequence>MMKNKIRLTALDIMALVTELKQKLIGTRLSNIYNIDAKTYVFKFSLQESKSYLVIENGLRFNLSDTIEKNKVPSGFTMKFRKFLRSRRLESIEQIGVERVVVFTFGREDHTYYLILELYSQGNIILADKDYRIIQLTRQHEFSENAKVAPNEIYPFEYTATNYLEKFDTSMERIQKVVSEKAGQKLKEVVFKLVPCLHQSLTDDIIQQLQMNQNEKIVNQFENVKKVVDYAMEYINKYRAQTQYKGYLCAKEAPKDAEQKPKFFDFAADQPAYYQGKYVIETPTFNEAVHQYFLVVDRQEDNKQSIEDIAWKKFENIKQDQMSRIQKLQSEQDEYIMKAGLIQENINDVQAIIDIIQKMIENGIPWDKIQRMINDSKKEGNPLSNMIGGMNLKQNKVTILLGNKEDEYSDLIQIEIDITQSAHQNARKYYESKKKNRDKEIKTKEAVEQALKQAEKTALKEIEREKNKIQKVQNQRKKYWFEKFFWFISSDGYLVISGKDVQQNEMIVKRYMNKDDIYMHADIYGSASTIVKNPNEGPIPEATIMQAATATICRSKSWDAKIVVSAWWVHASQVSKSAPTGMNIPAGSFMIYGKKNFIYPPRLEMGCTILYQLDQDSIKRHEEERKKKLREEQSQVDESEQNESEITEKNILDSDNDENDDNNEDDNKVDLIDLEKTNSVQTIQQGDKEYTIVEVNPNARMIQQRNDKKQKEKEQQQKQQTQQQQQQQKQQPKQQQQQQQQQQNKQQQAPKQQQQKQNVKDAENDSSDDDNKKNQKNPTTQQVRGKKNKMKKVKEKYADQSDEERELRQKLMGATYMKNEVRPEKKKKDKDKNEFTKQEKEQTQQQEGQYKDKEYYKKQQLKQESITVKLLKQQGIEVTKEESNPDQQTQEKIQQQEEQQQQQQLQQQQEQQQQQQQQQQEDLQQKEPENADNKQEEIDSDDEKQEKQVEQEDENIEYTEMQKLVSYLYPDDKYLSLIPMVAPYTVIGNYKFKIKIAPGSLKKGKAGKEILNFFQVNKDISNQERQLLKMITDEEIVQTMLPGVKLTGVGMLQMKQKEKQLKKQQPKKNK</sequence>
<feature type="compositionally biased region" description="Basic and acidic residues" evidence="8">
    <location>
        <begin position="830"/>
        <end position="842"/>
    </location>
</feature>
<dbReference type="EMBL" id="CT868041">
    <property type="protein sequence ID" value="CAK65922.1"/>
    <property type="molecule type" value="Genomic_DNA"/>
</dbReference>
<feature type="compositionally biased region" description="Low complexity" evidence="8">
    <location>
        <begin position="887"/>
        <end position="900"/>
    </location>
</feature>
<feature type="compositionally biased region" description="Basic and acidic residues" evidence="8">
    <location>
        <begin position="795"/>
        <end position="809"/>
    </location>
</feature>
<dbReference type="GeneID" id="5019104"/>
<dbReference type="GO" id="GO:0072344">
    <property type="term" value="P:rescue of stalled ribosome"/>
    <property type="evidence" value="ECO:0000318"/>
    <property type="project" value="GO_Central"/>
</dbReference>
<protein>
    <recommendedName>
        <fullName evidence="13">NFACT RNA-binding domain-containing protein</fullName>
    </recommendedName>
</protein>
<evidence type="ECO:0008006" key="13">
    <source>
        <dbReference type="Google" id="ProtNLM"/>
    </source>
</evidence>
<feature type="compositionally biased region" description="Acidic residues" evidence="8">
    <location>
        <begin position="654"/>
        <end position="664"/>
    </location>
</feature>
<feature type="compositionally biased region" description="Low complexity" evidence="8">
    <location>
        <begin position="913"/>
        <end position="922"/>
    </location>
</feature>
<dbReference type="KEGG" id="ptm:GSPATT00006421001"/>
<dbReference type="OMA" id="CEAGAWC"/>
<dbReference type="GO" id="GO:1990112">
    <property type="term" value="C:RQC complex"/>
    <property type="evidence" value="ECO:0000318"/>
    <property type="project" value="GO_Central"/>
</dbReference>